<evidence type="ECO:0000313" key="2">
    <source>
        <dbReference type="EMBL" id="MBB5272373.1"/>
    </source>
</evidence>
<keyword evidence="2" id="KW-0808">Transferase</keyword>
<feature type="transmembrane region" description="Helical" evidence="1">
    <location>
        <begin position="342"/>
        <end position="360"/>
    </location>
</feature>
<feature type="transmembrane region" description="Helical" evidence="1">
    <location>
        <begin position="234"/>
        <end position="255"/>
    </location>
</feature>
<keyword evidence="1" id="KW-0812">Transmembrane</keyword>
<name>A0A7W8HI64_9BURK</name>
<keyword evidence="3" id="KW-1185">Reference proteome</keyword>
<dbReference type="GO" id="GO:0016740">
    <property type="term" value="F:transferase activity"/>
    <property type="evidence" value="ECO:0007669"/>
    <property type="project" value="UniProtKB-KW"/>
</dbReference>
<dbReference type="AlphaFoldDB" id="A0A7W8HI64"/>
<evidence type="ECO:0000256" key="1">
    <source>
        <dbReference type="SAM" id="Phobius"/>
    </source>
</evidence>
<feature type="transmembrane region" description="Helical" evidence="1">
    <location>
        <begin position="14"/>
        <end position="32"/>
    </location>
</feature>
<comment type="caution">
    <text evidence="2">The sequence shown here is derived from an EMBL/GenBank/DDBJ whole genome shotgun (WGS) entry which is preliminary data.</text>
</comment>
<dbReference type="Proteomes" id="UP000532440">
    <property type="component" value="Unassembled WGS sequence"/>
</dbReference>
<feature type="transmembrane region" description="Helical" evidence="1">
    <location>
        <begin position="367"/>
        <end position="393"/>
    </location>
</feature>
<feature type="transmembrane region" description="Helical" evidence="1">
    <location>
        <begin position="316"/>
        <end position="336"/>
    </location>
</feature>
<reference evidence="2 3" key="1">
    <citation type="submission" date="2020-08" db="EMBL/GenBank/DDBJ databases">
        <title>Genomic Encyclopedia of Type Strains, Phase IV (KMG-IV): sequencing the most valuable type-strain genomes for metagenomic binning, comparative biology and taxonomic classification.</title>
        <authorList>
            <person name="Goeker M."/>
        </authorList>
    </citation>
    <scope>NUCLEOTIDE SEQUENCE [LARGE SCALE GENOMIC DNA]</scope>
    <source>
        <strain evidence="2 3">DSM 29781</strain>
    </source>
</reference>
<feature type="transmembrane region" description="Helical" evidence="1">
    <location>
        <begin position="443"/>
        <end position="466"/>
    </location>
</feature>
<sequence length="566" mass="60964">MRPFLVTELQAGKLPRWGLLLLCALYILPGFVGRDPWRHADAAGFGVALSMARGSAADWLIPNIAGEPTPGAGPLPFWFGAAAARVLPLSEHAATVVAAMLGLVLLFVATWYAIYALARRPGVLPADPLGAAASRIDFGRAIADSGLLVLLATIGVIARVHETTADAAQLVLCGLFMLGAARALERPLSGGLLAGAAIGASVMTKGLLPAAVLLLTALALPLASRPYRLVAGRWLATVLPAGILIGLLWPLALLASGEAGRLHLAAWLAWNQAQLASPDIDDALYLLRTLPWYFWPSWPVALWAALRWRGRLGEPAIALPLVNLGAIALMSLAGSAAQGSQLLPAALPLAMLAALGLPTLRRNVVSLVDWFAVMTYSLIGLVVWAYWVAFVVGYPPRMAYRAARIAPGFEPDWILLDVAAGLLASLAWIALVRWRVARHPPMIWRAVVLSSGGLVLAWFLLMTLWLPAFNERNTYREVAQRAAQALPDGYRCVGTRALGSAQRATLFYFGRLKFGPPDGDCDWLLVQDTGPLARTTPEPVPGWTLHWEGGRLRDRDERLRLYRRAD</sequence>
<dbReference type="EMBL" id="JACHGB010000004">
    <property type="protein sequence ID" value="MBB5272373.1"/>
    <property type="molecule type" value="Genomic_DNA"/>
</dbReference>
<feature type="transmembrane region" description="Helical" evidence="1">
    <location>
        <begin position="413"/>
        <end position="431"/>
    </location>
</feature>
<feature type="transmembrane region" description="Helical" evidence="1">
    <location>
        <begin position="93"/>
        <end position="118"/>
    </location>
</feature>
<accession>A0A7W8HI64</accession>
<organism evidence="2 3">
    <name type="scientific">Quisquiliibacterium transsilvanicum</name>
    <dbReference type="NCBI Taxonomy" id="1549638"/>
    <lineage>
        <taxon>Bacteria</taxon>
        <taxon>Pseudomonadati</taxon>
        <taxon>Pseudomonadota</taxon>
        <taxon>Betaproteobacteria</taxon>
        <taxon>Burkholderiales</taxon>
        <taxon>Burkholderiaceae</taxon>
        <taxon>Quisquiliibacterium</taxon>
    </lineage>
</organism>
<proteinExistence type="predicted"/>
<gene>
    <name evidence="2" type="ORF">HNQ70_002387</name>
</gene>
<keyword evidence="1" id="KW-0472">Membrane</keyword>
<evidence type="ECO:0000313" key="3">
    <source>
        <dbReference type="Proteomes" id="UP000532440"/>
    </source>
</evidence>
<protein>
    <submittedName>
        <fullName evidence="2">4-amino-4-deoxy-L-arabinose transferase-like glycosyltransferase</fullName>
    </submittedName>
</protein>
<feature type="transmembrane region" description="Helical" evidence="1">
    <location>
        <begin position="167"/>
        <end position="184"/>
    </location>
</feature>
<keyword evidence="1" id="KW-1133">Transmembrane helix</keyword>
<feature type="transmembrane region" description="Helical" evidence="1">
    <location>
        <begin position="138"/>
        <end position="160"/>
    </location>
</feature>
<feature type="transmembrane region" description="Helical" evidence="1">
    <location>
        <begin position="196"/>
        <end position="222"/>
    </location>
</feature>
<dbReference type="RefSeq" id="WP_183967706.1">
    <property type="nucleotide sequence ID" value="NZ_BAABEW010000025.1"/>
</dbReference>